<evidence type="ECO:0000256" key="5">
    <source>
        <dbReference type="ARBA" id="ARBA00022692"/>
    </source>
</evidence>
<keyword evidence="5 8" id="KW-0812">Transmembrane</keyword>
<dbReference type="Gene3D" id="3.40.30.10">
    <property type="entry name" value="Glutaredoxin"/>
    <property type="match status" value="1"/>
</dbReference>
<evidence type="ECO:0000256" key="3">
    <source>
        <dbReference type="ARBA" id="ARBA00004856"/>
    </source>
</evidence>
<feature type="transmembrane region" description="Helical" evidence="8">
    <location>
        <begin position="173"/>
        <end position="193"/>
    </location>
</feature>
<dbReference type="RefSeq" id="WP_284372163.1">
    <property type="nucleotide sequence ID" value="NZ_BSNJ01000004.1"/>
</dbReference>
<feature type="domain" description="Methylamine utilisation protein MauE" evidence="9">
    <location>
        <begin position="133"/>
        <end position="260"/>
    </location>
</feature>
<sequence>MSIVEELSVEDTAQGRKAIIYRMVTDDHICPYGLRSVDLLKRKGFTVEDHYLTDRPQTDAFKDKWDVKTTPQTFIGSETEDNRIGGLDALRDYFGYTIKDADAKTYTPVLVIFAFAALMSLAAVWSMDRNVFAVSTVEWFVAFSMAMLAMLKLRDLESFANMFLNYDVLARRVVRYAYVYPFAEGAAAILMIAGGLFGLIAAPIALFIGSIGAWSVFKAVYIDRRDLKCACAGGGTNVPLGFVSLSENLAMIGMGVWMIVKAISYT</sequence>
<accession>A0ABQ5V2U9</accession>
<evidence type="ECO:0000313" key="10">
    <source>
        <dbReference type="EMBL" id="GLQ21029.1"/>
    </source>
</evidence>
<comment type="pathway">
    <text evidence="3">One-carbon metabolism; methylamine degradation.</text>
</comment>
<comment type="subcellular location">
    <subcellularLocation>
        <location evidence="2">Membrane</location>
        <topology evidence="2">Multi-pass membrane protein</topology>
    </subcellularLocation>
</comment>
<reference evidence="10" key="2">
    <citation type="submission" date="2023-01" db="EMBL/GenBank/DDBJ databases">
        <title>Draft genome sequence of Algimonas porphyrae strain NBRC 108216.</title>
        <authorList>
            <person name="Sun Q."/>
            <person name="Mori K."/>
        </authorList>
    </citation>
    <scope>NUCLEOTIDE SEQUENCE</scope>
    <source>
        <strain evidence="10">NBRC 108216</strain>
    </source>
</reference>
<dbReference type="InterPro" id="IPR036249">
    <property type="entry name" value="Thioredoxin-like_sf"/>
</dbReference>
<dbReference type="PROSITE" id="PS51354">
    <property type="entry name" value="GLUTAREDOXIN_2"/>
    <property type="match status" value="1"/>
</dbReference>
<evidence type="ECO:0000256" key="1">
    <source>
        <dbReference type="ARBA" id="ARBA00003475"/>
    </source>
</evidence>
<evidence type="ECO:0000256" key="4">
    <source>
        <dbReference type="ARBA" id="ARBA00019078"/>
    </source>
</evidence>
<feature type="transmembrane region" description="Helical" evidence="8">
    <location>
        <begin position="199"/>
        <end position="217"/>
    </location>
</feature>
<keyword evidence="11" id="KW-1185">Reference proteome</keyword>
<evidence type="ECO:0000259" key="9">
    <source>
        <dbReference type="Pfam" id="PF07291"/>
    </source>
</evidence>
<feature type="transmembrane region" description="Helical" evidence="8">
    <location>
        <begin position="106"/>
        <end position="125"/>
    </location>
</feature>
<comment type="function">
    <text evidence="1">May be specifically involved in the processing, transport, and/or maturation of the MADH beta-subunit.</text>
</comment>
<protein>
    <recommendedName>
        <fullName evidence="4">Methylamine utilization protein MauE</fullName>
    </recommendedName>
</protein>
<comment type="caution">
    <text evidence="10">The sequence shown here is derived from an EMBL/GenBank/DDBJ whole genome shotgun (WGS) entry which is preliminary data.</text>
</comment>
<evidence type="ECO:0000313" key="11">
    <source>
        <dbReference type="Proteomes" id="UP001161390"/>
    </source>
</evidence>
<dbReference type="EMBL" id="BSNJ01000004">
    <property type="protein sequence ID" value="GLQ21029.1"/>
    <property type="molecule type" value="Genomic_DNA"/>
</dbReference>
<gene>
    <name evidence="10" type="ORF">GCM10007854_19840</name>
</gene>
<organism evidence="10 11">
    <name type="scientific">Algimonas porphyrae</name>
    <dbReference type="NCBI Taxonomy" id="1128113"/>
    <lineage>
        <taxon>Bacteria</taxon>
        <taxon>Pseudomonadati</taxon>
        <taxon>Pseudomonadota</taxon>
        <taxon>Alphaproteobacteria</taxon>
        <taxon>Maricaulales</taxon>
        <taxon>Robiginitomaculaceae</taxon>
        <taxon>Algimonas</taxon>
    </lineage>
</organism>
<dbReference type="SUPFAM" id="SSF52833">
    <property type="entry name" value="Thioredoxin-like"/>
    <property type="match status" value="1"/>
</dbReference>
<proteinExistence type="predicted"/>
<dbReference type="Proteomes" id="UP001161390">
    <property type="component" value="Unassembled WGS sequence"/>
</dbReference>
<dbReference type="InterPro" id="IPR009908">
    <property type="entry name" value="Methylamine_util_MauE"/>
</dbReference>
<evidence type="ECO:0000256" key="6">
    <source>
        <dbReference type="ARBA" id="ARBA00022989"/>
    </source>
</evidence>
<feature type="transmembrane region" description="Helical" evidence="8">
    <location>
        <begin position="238"/>
        <end position="260"/>
    </location>
</feature>
<evidence type="ECO:0000256" key="8">
    <source>
        <dbReference type="SAM" id="Phobius"/>
    </source>
</evidence>
<reference evidence="10" key="1">
    <citation type="journal article" date="2014" name="Int. J. Syst. Evol. Microbiol.">
        <title>Complete genome of a new Firmicutes species belonging to the dominant human colonic microbiota ('Ruminococcus bicirculans') reveals two chromosomes and a selective capacity to utilize plant glucans.</title>
        <authorList>
            <consortium name="NISC Comparative Sequencing Program"/>
            <person name="Wegmann U."/>
            <person name="Louis P."/>
            <person name="Goesmann A."/>
            <person name="Henrissat B."/>
            <person name="Duncan S.H."/>
            <person name="Flint H.J."/>
        </authorList>
    </citation>
    <scope>NUCLEOTIDE SEQUENCE</scope>
    <source>
        <strain evidence="10">NBRC 108216</strain>
    </source>
</reference>
<keyword evidence="7 8" id="KW-0472">Membrane</keyword>
<feature type="transmembrane region" description="Helical" evidence="8">
    <location>
        <begin position="131"/>
        <end position="153"/>
    </location>
</feature>
<keyword evidence="6 8" id="KW-1133">Transmembrane helix</keyword>
<evidence type="ECO:0000256" key="2">
    <source>
        <dbReference type="ARBA" id="ARBA00004141"/>
    </source>
</evidence>
<dbReference type="Pfam" id="PF07291">
    <property type="entry name" value="MauE"/>
    <property type="match status" value="1"/>
</dbReference>
<name>A0ABQ5V2U9_9PROT</name>
<evidence type="ECO:0000256" key="7">
    <source>
        <dbReference type="ARBA" id="ARBA00023136"/>
    </source>
</evidence>